<dbReference type="Pfam" id="PF03987">
    <property type="entry name" value="Autophagy_act_C"/>
    <property type="match status" value="1"/>
</dbReference>
<evidence type="ECO:0000256" key="4">
    <source>
        <dbReference type="ARBA" id="ARBA00022448"/>
    </source>
</evidence>
<dbReference type="GO" id="GO:0008270">
    <property type="term" value="F:zinc ion binding"/>
    <property type="evidence" value="ECO:0007669"/>
    <property type="project" value="UniProtKB-KW"/>
</dbReference>
<dbReference type="InterPro" id="IPR000286">
    <property type="entry name" value="HDACs"/>
</dbReference>
<dbReference type="Gene3D" id="3.30.40.10">
    <property type="entry name" value="Zinc/RING finger domain, C3HC4 (zinc finger)"/>
    <property type="match status" value="1"/>
</dbReference>
<evidence type="ECO:0000256" key="10">
    <source>
        <dbReference type="ARBA" id="ARBA00022927"/>
    </source>
</evidence>
<evidence type="ECO:0000256" key="15">
    <source>
        <dbReference type="ARBA" id="ARBA00023242"/>
    </source>
</evidence>
<accession>A0A1W0AC23</accession>
<evidence type="ECO:0000256" key="7">
    <source>
        <dbReference type="ARBA" id="ARBA00022771"/>
    </source>
</evidence>
<dbReference type="SUPFAM" id="SSF54171">
    <property type="entry name" value="DNA-binding domain"/>
    <property type="match status" value="1"/>
</dbReference>
<dbReference type="GO" id="GO:0061723">
    <property type="term" value="P:glycophagy"/>
    <property type="evidence" value="ECO:0007669"/>
    <property type="project" value="TreeGrafter"/>
</dbReference>
<feature type="compositionally biased region" description="Basic and acidic residues" evidence="17">
    <location>
        <begin position="195"/>
        <end position="204"/>
    </location>
</feature>
<dbReference type="InterPro" id="IPR037138">
    <property type="entry name" value="His_deacetylse_dom_sf"/>
</dbReference>
<sequence length="1566" mass="175539">MEEHASNVEAKVVEDSDVGSGCAACGLNNNEESILLCDGDGCTAEYHIYCLSPPLQSVPDGDFYCPVCSGKDSYEVRGHKDDGNNEPPTYSEEQIYLEPVSNLRGVFRRYYEASNGDKTRIRYKPFTAIVPGDNSTNLGVFHSEVLAGEAYDTYLVQRNHLISPLDLNYPTKITKYQSLSASNDEAEPPARTRRPKVEANEKISSRTRKRGGDEEAAISKRRKIDVLTVRTGDIPTNYIGVLVFADFSVAQIKILETVVHIGVFDTPEEAAAAYDREAIRHYCRGTPLNFPERRAALEAQIENAIIKQEPTIHTPENRYNKNIERLLKWTKTVHQTVKLIEASRRVEWPQLDVDGIENGPIINEQFTVKDKKIRRSCAALSASVDSIIQESKYYQEKSPSGMFLNPPPGGCFLELVAPAAFMNYCEKINEFSKADFEDPKELDEALMVVLDARKGFLKKKVSEDSMIQELEQFMTTAVTKFAKCTWPKGHNSHFVNYRFVQTETLKYEDGSIDKGECCLAMEVEENVFELYPLETLQRKMITKDDVEVPVQWTLAQAEAHEIDELVAYTQGLDISSSSVCDIVPWLKNTFNHEFDIRRRVKSTLETKLKRLEKLRSVESRYDNFMESWEQIVESHDAEVKNHRSMRESAEIDGVFLRSLGAVILPGIGDVLEKCIGHIRQHMQSLSERLDTFSMEYEYYTSALEQLLGVDEVDLIADSYIRFFTRELHRLWKEKHASIETLYLLLRSVTKAVDVNPPTSEVQQLTALIEKDIARWEVFTWPPTLLDQTKSYLHSTRESNDIPMKVKTEPTETVGELKILMEATIDKKELQLKSSDAGKKSSKPTTLVIYHPVCIKHETPREHPECPARLTHVVATLGDLSKRHMKVLKVERLDGTAEELSPSESALLLVHSPAYLEQLKSRSEEATDEALVFETDPGDDNDGAVQRAPDVIRPFALSGGAFRASALERSSVMDTYVSANSWDVARIAAGTVCIAVDKVLNGEFKNAVCLVRPPGHHVGRNGRTPSAPSSGFCLLNNVVIGALHARMHPSVVRVAVLDWDIHHGNGTEELMRGDPRSFFSSIHLYVNHFFPGTGPTANDGNIINVGLTDSGLGSGSEAFRSALTDQVFPAMIAFKPDIIFISAGFDGHKDDILGGMAAVGKNSTAPAGYVEEDYAWATKEILEIADSCCQGRVISVLEGGYDVRHETNSLAKSVSAHIHAICEGYNQPIPSPSTEEETKGELSSIKTEMTSKEIKRMNLFHNVREYLTPVLAESGFVSDGVLTPDEFVAAGDQLCYKCPTWRWEAGDAASRKAYLPPNKQFLRTTGVPCRRRVTSLEQDYAAETPLVDEEDGEWMATHNNNVALNEVDQTERLQNISLENEEETPSINILSSLVDEHFQLKGDEVVPDLHSFEDSDNLVEEDEAALTYVAATEPDPLEHDAEGNLVYTRTYDLSITYDKYYRTPRVWLFGYEESGAPLKPEDMLQDIMQDYANKTVTLEPHPHQPGIPHAAIHPCQHGAVMKRIVANLMAGGKEIRSDQYMFIFLKFLQSVIPTIDYDYTMEVEAKS</sequence>
<evidence type="ECO:0000256" key="8">
    <source>
        <dbReference type="ARBA" id="ARBA00022786"/>
    </source>
</evidence>
<proteinExistence type="inferred from homology"/>
<dbReference type="CDD" id="cd11599">
    <property type="entry name" value="HDAC_classII_2"/>
    <property type="match status" value="1"/>
</dbReference>
<keyword evidence="12" id="KW-0805">Transcription regulation</keyword>
<dbReference type="InterPro" id="IPR013083">
    <property type="entry name" value="Znf_RING/FYVE/PHD"/>
</dbReference>
<dbReference type="Gene3D" id="3.40.800.20">
    <property type="entry name" value="Histone deacetylase domain"/>
    <property type="match status" value="1"/>
</dbReference>
<dbReference type="Proteomes" id="UP000243217">
    <property type="component" value="Unassembled WGS sequence"/>
</dbReference>
<keyword evidence="10" id="KW-0653">Protein transport</keyword>
<evidence type="ECO:0000313" key="20">
    <source>
        <dbReference type="Proteomes" id="UP000243217"/>
    </source>
</evidence>
<dbReference type="OrthoDB" id="424012at2759"/>
<evidence type="ECO:0000256" key="1">
    <source>
        <dbReference type="ARBA" id="ARBA00004123"/>
    </source>
</evidence>
<evidence type="ECO:0000256" key="2">
    <source>
        <dbReference type="ARBA" id="ARBA00004496"/>
    </source>
</evidence>
<dbReference type="PROSITE" id="PS50016">
    <property type="entry name" value="ZF_PHD_2"/>
    <property type="match status" value="1"/>
</dbReference>
<protein>
    <submittedName>
        <fullName evidence="19">Autophagocytosis associated protein</fullName>
    </submittedName>
</protein>
<dbReference type="InterPro" id="IPR001965">
    <property type="entry name" value="Znf_PHD"/>
</dbReference>
<dbReference type="STRING" id="74557.A0A1W0AC23"/>
<dbReference type="GO" id="GO:0003700">
    <property type="term" value="F:DNA-binding transcription factor activity"/>
    <property type="evidence" value="ECO:0007669"/>
    <property type="project" value="InterPro"/>
</dbReference>
<dbReference type="GO" id="GO:0044804">
    <property type="term" value="P:nucleophagy"/>
    <property type="evidence" value="ECO:0007669"/>
    <property type="project" value="TreeGrafter"/>
</dbReference>
<evidence type="ECO:0000256" key="13">
    <source>
        <dbReference type="ARBA" id="ARBA00023125"/>
    </source>
</evidence>
<feature type="region of interest" description="Disordered" evidence="17">
    <location>
        <begin position="179"/>
        <end position="217"/>
    </location>
</feature>
<dbReference type="InterPro" id="IPR019787">
    <property type="entry name" value="Znf_PHD-finger"/>
</dbReference>
<evidence type="ECO:0000256" key="12">
    <source>
        <dbReference type="ARBA" id="ARBA00023015"/>
    </source>
</evidence>
<evidence type="ECO:0000256" key="5">
    <source>
        <dbReference type="ARBA" id="ARBA00022490"/>
    </source>
</evidence>
<evidence type="ECO:0000256" key="11">
    <source>
        <dbReference type="ARBA" id="ARBA00023006"/>
    </source>
</evidence>
<dbReference type="GO" id="GO:0019776">
    <property type="term" value="F:Atg8-family ligase activity"/>
    <property type="evidence" value="ECO:0007669"/>
    <property type="project" value="TreeGrafter"/>
</dbReference>
<keyword evidence="13" id="KW-0238">DNA-binding</keyword>
<dbReference type="SUPFAM" id="SSF52768">
    <property type="entry name" value="Arginase/deacetylase"/>
    <property type="match status" value="1"/>
</dbReference>
<dbReference type="PANTHER" id="PTHR12866:SF2">
    <property type="entry name" value="UBIQUITIN-LIKE-CONJUGATING ENZYME ATG3"/>
    <property type="match status" value="1"/>
</dbReference>
<keyword evidence="4" id="KW-0813">Transport</keyword>
<dbReference type="EMBL" id="JNBS01000055">
    <property type="protein sequence ID" value="OQS07842.1"/>
    <property type="molecule type" value="Genomic_DNA"/>
</dbReference>
<keyword evidence="6" id="KW-0479">Metal-binding</keyword>
<keyword evidence="20" id="KW-1185">Reference proteome</keyword>
<dbReference type="CDD" id="cd15519">
    <property type="entry name" value="PHD1_Lid2p_like"/>
    <property type="match status" value="1"/>
</dbReference>
<dbReference type="SMART" id="SM00380">
    <property type="entry name" value="AP2"/>
    <property type="match status" value="1"/>
</dbReference>
<evidence type="ECO:0000256" key="14">
    <source>
        <dbReference type="ARBA" id="ARBA00023163"/>
    </source>
</evidence>
<dbReference type="GO" id="GO:0000045">
    <property type="term" value="P:autophagosome assembly"/>
    <property type="evidence" value="ECO:0007669"/>
    <property type="project" value="TreeGrafter"/>
</dbReference>
<keyword evidence="8" id="KW-0833">Ubl conjugation pathway</keyword>
<dbReference type="Pfam" id="PF00850">
    <property type="entry name" value="Hist_deacetyl"/>
    <property type="match status" value="1"/>
</dbReference>
<evidence type="ECO:0000256" key="6">
    <source>
        <dbReference type="ARBA" id="ARBA00022723"/>
    </source>
</evidence>
<dbReference type="GO" id="GO:0005829">
    <property type="term" value="C:cytosol"/>
    <property type="evidence" value="ECO:0007669"/>
    <property type="project" value="TreeGrafter"/>
</dbReference>
<dbReference type="Gene3D" id="3.30.730.10">
    <property type="entry name" value="AP2/ERF domain"/>
    <property type="match status" value="1"/>
</dbReference>
<dbReference type="GO" id="GO:0005634">
    <property type="term" value="C:nucleus"/>
    <property type="evidence" value="ECO:0007669"/>
    <property type="project" value="UniProtKB-SubCell"/>
</dbReference>
<dbReference type="InterPro" id="IPR011011">
    <property type="entry name" value="Znf_FYVE_PHD"/>
</dbReference>
<feature type="domain" description="PHD-type" evidence="18">
    <location>
        <begin position="19"/>
        <end position="71"/>
    </location>
</feature>
<dbReference type="GO" id="GO:0000422">
    <property type="term" value="P:autophagy of mitochondrion"/>
    <property type="evidence" value="ECO:0007669"/>
    <property type="project" value="TreeGrafter"/>
</dbReference>
<dbReference type="InterPro" id="IPR007135">
    <property type="entry name" value="Atg3/Atg10"/>
</dbReference>
<evidence type="ECO:0000256" key="9">
    <source>
        <dbReference type="ARBA" id="ARBA00022833"/>
    </source>
</evidence>
<reference evidence="19 20" key="1">
    <citation type="journal article" date="2014" name="Genome Biol. Evol.">
        <title>The secreted proteins of Achlya hypogyna and Thraustotheca clavata identify the ancestral oomycete secretome and reveal gene acquisitions by horizontal gene transfer.</title>
        <authorList>
            <person name="Misner I."/>
            <person name="Blouin N."/>
            <person name="Leonard G."/>
            <person name="Richards T.A."/>
            <person name="Lane C.E."/>
        </authorList>
    </citation>
    <scope>NUCLEOTIDE SEQUENCE [LARGE SCALE GENOMIC DNA]</scope>
    <source>
        <strain evidence="19 20">ATCC 34112</strain>
    </source>
</reference>
<dbReference type="GO" id="GO:0003677">
    <property type="term" value="F:DNA binding"/>
    <property type="evidence" value="ECO:0007669"/>
    <property type="project" value="UniProtKB-KW"/>
</dbReference>
<dbReference type="InterPro" id="IPR001471">
    <property type="entry name" value="AP2/ERF_dom"/>
</dbReference>
<dbReference type="PRINTS" id="PR01270">
    <property type="entry name" value="HDASUPER"/>
</dbReference>
<evidence type="ECO:0000313" key="19">
    <source>
        <dbReference type="EMBL" id="OQS07842.1"/>
    </source>
</evidence>
<keyword evidence="7 16" id="KW-0863">Zinc-finger</keyword>
<keyword evidence="11" id="KW-0072">Autophagy</keyword>
<dbReference type="Pfam" id="PF00628">
    <property type="entry name" value="PHD"/>
    <property type="match status" value="1"/>
</dbReference>
<keyword evidence="9" id="KW-0862">Zinc</keyword>
<comment type="caution">
    <text evidence="19">The sequence shown here is derived from an EMBL/GenBank/DDBJ whole genome shotgun (WGS) entry which is preliminary data.</text>
</comment>
<keyword evidence="5" id="KW-0963">Cytoplasm</keyword>
<dbReference type="InterPro" id="IPR023696">
    <property type="entry name" value="Ureohydrolase_dom_sf"/>
</dbReference>
<dbReference type="InterPro" id="IPR023801">
    <property type="entry name" value="His_deacetylse_dom"/>
</dbReference>
<evidence type="ECO:0000259" key="18">
    <source>
        <dbReference type="PROSITE" id="PS50016"/>
    </source>
</evidence>
<evidence type="ECO:0000256" key="16">
    <source>
        <dbReference type="PROSITE-ProRule" id="PRU00146"/>
    </source>
</evidence>
<evidence type="ECO:0000256" key="3">
    <source>
        <dbReference type="ARBA" id="ARBA00007683"/>
    </source>
</evidence>
<keyword evidence="14" id="KW-0804">Transcription</keyword>
<comment type="similarity">
    <text evidence="3">Belongs to the ATG3 family.</text>
</comment>
<gene>
    <name evidence="19" type="ORF">THRCLA_00164</name>
</gene>
<organism evidence="19 20">
    <name type="scientific">Thraustotheca clavata</name>
    <dbReference type="NCBI Taxonomy" id="74557"/>
    <lineage>
        <taxon>Eukaryota</taxon>
        <taxon>Sar</taxon>
        <taxon>Stramenopiles</taxon>
        <taxon>Oomycota</taxon>
        <taxon>Saprolegniomycetes</taxon>
        <taxon>Saprolegniales</taxon>
        <taxon>Achlyaceae</taxon>
        <taxon>Thraustotheca</taxon>
    </lineage>
</organism>
<dbReference type="GO" id="GO:0000407">
    <property type="term" value="C:phagophore assembly site"/>
    <property type="evidence" value="ECO:0007669"/>
    <property type="project" value="TreeGrafter"/>
</dbReference>
<name>A0A1W0AC23_9STRA</name>
<evidence type="ECO:0000256" key="17">
    <source>
        <dbReference type="SAM" id="MobiDB-lite"/>
    </source>
</evidence>
<dbReference type="SMART" id="SM00249">
    <property type="entry name" value="PHD"/>
    <property type="match status" value="1"/>
</dbReference>
<dbReference type="PROSITE" id="PS01359">
    <property type="entry name" value="ZF_PHD_1"/>
    <property type="match status" value="1"/>
</dbReference>
<comment type="subcellular location">
    <subcellularLocation>
        <location evidence="2">Cytoplasm</location>
    </subcellularLocation>
    <subcellularLocation>
        <location evidence="1">Nucleus</location>
    </subcellularLocation>
</comment>
<keyword evidence="15" id="KW-0539">Nucleus</keyword>
<dbReference type="PANTHER" id="PTHR12866">
    <property type="entry name" value="UBIQUITIN-LIKE-CONJUGATING ENZYME ATG3"/>
    <property type="match status" value="1"/>
</dbReference>
<dbReference type="InterPro" id="IPR036955">
    <property type="entry name" value="AP2/ERF_dom_sf"/>
</dbReference>
<dbReference type="InterPro" id="IPR019786">
    <property type="entry name" value="Zinc_finger_PHD-type_CS"/>
</dbReference>
<dbReference type="InterPro" id="IPR016177">
    <property type="entry name" value="DNA-bd_dom_sf"/>
</dbReference>
<dbReference type="SUPFAM" id="SSF57903">
    <property type="entry name" value="FYVE/PHD zinc finger"/>
    <property type="match status" value="1"/>
</dbReference>
<dbReference type="GO" id="GO:0015031">
    <property type="term" value="P:protein transport"/>
    <property type="evidence" value="ECO:0007669"/>
    <property type="project" value="UniProtKB-KW"/>
</dbReference>